<dbReference type="KEGG" id="hmn:HM131_19680"/>
<proteinExistence type="predicted"/>
<keyword evidence="3" id="KW-1185">Reference proteome</keyword>
<dbReference type="STRING" id="402384.HM131_19680"/>
<evidence type="ECO:0000313" key="3">
    <source>
        <dbReference type="Proteomes" id="UP000192527"/>
    </source>
</evidence>
<dbReference type="EMBL" id="CP020772">
    <property type="protein sequence ID" value="ARI78910.1"/>
    <property type="molecule type" value="Genomic_DNA"/>
</dbReference>
<keyword evidence="1" id="KW-0812">Transmembrane</keyword>
<evidence type="ECO:0000313" key="2">
    <source>
        <dbReference type="EMBL" id="ARI78910.1"/>
    </source>
</evidence>
<dbReference type="AlphaFoldDB" id="A0A1W6A071"/>
<dbReference type="OrthoDB" id="2969120at2"/>
<evidence type="ECO:0000256" key="1">
    <source>
        <dbReference type="SAM" id="Phobius"/>
    </source>
</evidence>
<reference evidence="2 3" key="1">
    <citation type="submission" date="2017-04" db="EMBL/GenBank/DDBJ databases">
        <title>The whole genome sequencing and assembly of Halobacillus mangrovi strain.</title>
        <authorList>
            <person name="Lee S.-J."/>
            <person name="Park M.-K."/>
            <person name="Kim J.-Y."/>
            <person name="Lee Y.-J."/>
            <person name="Yi H."/>
            <person name="Bahn Y.-S."/>
            <person name="Kim J.F."/>
            <person name="Lee D.-W."/>
        </authorList>
    </citation>
    <scope>NUCLEOTIDE SEQUENCE [LARGE SCALE GENOMIC DNA]</scope>
    <source>
        <strain evidence="2 3">KTB 131</strain>
    </source>
</reference>
<feature type="transmembrane region" description="Helical" evidence="1">
    <location>
        <begin position="45"/>
        <end position="67"/>
    </location>
</feature>
<keyword evidence="1" id="KW-0472">Membrane</keyword>
<dbReference type="Proteomes" id="UP000192527">
    <property type="component" value="Chromosome"/>
</dbReference>
<gene>
    <name evidence="2" type="ORF">HM131_19680</name>
</gene>
<name>A0A1W6A071_9BACI</name>
<protein>
    <submittedName>
        <fullName evidence="2">Uncharacterized protein</fullName>
    </submittedName>
</protein>
<sequence length="214" mass="24140">MNDLLAHKLKKIDKKVKQDKVSFDKEHTHKTVIARMYKPNGSKQLRVSLMISLPTIALITFFCLQILDTHSGTPIHTASMHSEKTMSFGSKIAVFNDKTLDEKSFTSTEASSTMIRETYVILNNEQFVQTGELVDPEELNEILGLVKKEDSAEERALRRNSSSFFPEAKIYSIKGRDKNEMIAIQSTRSTGIGSSSISNQGYFVFKKRNIQAAQ</sequence>
<accession>A0A1W6A071</accession>
<keyword evidence="1" id="KW-1133">Transmembrane helix</keyword>
<dbReference type="RefSeq" id="WP_085031423.1">
    <property type="nucleotide sequence ID" value="NZ_CP020772.1"/>
</dbReference>
<organism evidence="2 3">
    <name type="scientific">Halobacillus mangrovi</name>
    <dbReference type="NCBI Taxonomy" id="402384"/>
    <lineage>
        <taxon>Bacteria</taxon>
        <taxon>Bacillati</taxon>
        <taxon>Bacillota</taxon>
        <taxon>Bacilli</taxon>
        <taxon>Bacillales</taxon>
        <taxon>Bacillaceae</taxon>
        <taxon>Halobacillus</taxon>
    </lineage>
</organism>